<gene>
    <name evidence="1" type="ORF">RUA4292_03142</name>
</gene>
<evidence type="ECO:0000313" key="2">
    <source>
        <dbReference type="Proteomes" id="UP000050783"/>
    </source>
</evidence>
<evidence type="ECO:0000313" key="1">
    <source>
        <dbReference type="EMBL" id="CUH48951.1"/>
    </source>
</evidence>
<organism evidence="1 2">
    <name type="scientific">Ruegeria atlantica</name>
    <dbReference type="NCBI Taxonomy" id="81569"/>
    <lineage>
        <taxon>Bacteria</taxon>
        <taxon>Pseudomonadati</taxon>
        <taxon>Pseudomonadota</taxon>
        <taxon>Alphaproteobacteria</taxon>
        <taxon>Rhodobacterales</taxon>
        <taxon>Roseobacteraceae</taxon>
        <taxon>Ruegeria</taxon>
    </lineage>
</organism>
<reference evidence="1 2" key="1">
    <citation type="submission" date="2015-09" db="EMBL/GenBank/DDBJ databases">
        <authorList>
            <consortium name="Swine Surveillance"/>
        </authorList>
    </citation>
    <scope>NUCLEOTIDE SEQUENCE [LARGE SCALE GENOMIC DNA]</scope>
    <source>
        <strain evidence="1 2">CECT 4292</strain>
    </source>
</reference>
<dbReference type="AlphaFoldDB" id="A0A0P1EGR4"/>
<dbReference type="EMBL" id="CYPU01000049">
    <property type="protein sequence ID" value="CUH48951.1"/>
    <property type="molecule type" value="Genomic_DNA"/>
</dbReference>
<protein>
    <submittedName>
        <fullName evidence="1">Uncharacterized protein</fullName>
    </submittedName>
</protein>
<proteinExistence type="predicted"/>
<dbReference type="Proteomes" id="UP000050783">
    <property type="component" value="Unassembled WGS sequence"/>
</dbReference>
<accession>A0A0P1EGR4</accession>
<name>A0A0P1EGR4_9RHOB</name>
<sequence length="85" mass="10353">MPSNWRILRRWSLLRDTPATQRTVREYRDNSVHEDDNMKRDREDELLEAQGDVHYRATRFEQYGGWHNEQLLKRAVKRLEELEAA</sequence>